<proteinExistence type="predicted"/>
<evidence type="ECO:0000313" key="1">
    <source>
        <dbReference type="EMBL" id="KAK4814330.1"/>
    </source>
</evidence>
<protein>
    <submittedName>
        <fullName evidence="1">Uncharacterized protein</fullName>
    </submittedName>
</protein>
<evidence type="ECO:0000313" key="2">
    <source>
        <dbReference type="Proteomes" id="UP001333110"/>
    </source>
</evidence>
<name>A0AAN7NF46_MYCAM</name>
<dbReference type="AlphaFoldDB" id="A0AAN7NF46"/>
<dbReference type="EMBL" id="JAUNZN010000011">
    <property type="protein sequence ID" value="KAK4814330.1"/>
    <property type="molecule type" value="Genomic_DNA"/>
</dbReference>
<keyword evidence="2" id="KW-1185">Reference proteome</keyword>
<reference evidence="1 2" key="1">
    <citation type="journal article" date="2023" name="J. Hered.">
        <title>Chromosome-level genome of the wood stork (Mycteria americana) provides insight into avian chromosome evolution.</title>
        <authorList>
            <person name="Flamio R. Jr."/>
            <person name="Ramstad K.M."/>
        </authorList>
    </citation>
    <scope>NUCLEOTIDE SEQUENCE [LARGE SCALE GENOMIC DNA]</scope>
    <source>
        <strain evidence="1">JAX WOST 10</strain>
    </source>
</reference>
<accession>A0AAN7NF46</accession>
<sequence length="239" mass="26305">MCQACQLQDERLCIATHEDVLPAAGVHRIIESQNHRMLWIGRNLYRPSSPTPLQEQGHLQLDQVAQSPIQPDLECFQGWGLRYLSGQPVPVPHHPHLLEGCNKVSPEPSLLQAEQPQLSQPVLVGEVLQPSHHFRGPPLDSLQQLHVLLVLRAPELDAALQVGSHQSGVEGQNPLPRPAGHASFDASQGTVGLLGCERTLLAHVQLFVHQYPQVLFRGAALDHIIPQPVLKPRIAPTQV</sequence>
<dbReference type="Proteomes" id="UP001333110">
    <property type="component" value="Unassembled WGS sequence"/>
</dbReference>
<comment type="caution">
    <text evidence="1">The sequence shown here is derived from an EMBL/GenBank/DDBJ whole genome shotgun (WGS) entry which is preliminary data.</text>
</comment>
<gene>
    <name evidence="1" type="ORF">QYF61_014844</name>
</gene>
<organism evidence="1 2">
    <name type="scientific">Mycteria americana</name>
    <name type="common">Wood stork</name>
    <dbReference type="NCBI Taxonomy" id="33587"/>
    <lineage>
        <taxon>Eukaryota</taxon>
        <taxon>Metazoa</taxon>
        <taxon>Chordata</taxon>
        <taxon>Craniata</taxon>
        <taxon>Vertebrata</taxon>
        <taxon>Euteleostomi</taxon>
        <taxon>Archelosauria</taxon>
        <taxon>Archosauria</taxon>
        <taxon>Dinosauria</taxon>
        <taxon>Saurischia</taxon>
        <taxon>Theropoda</taxon>
        <taxon>Coelurosauria</taxon>
        <taxon>Aves</taxon>
        <taxon>Neognathae</taxon>
        <taxon>Neoaves</taxon>
        <taxon>Aequornithes</taxon>
        <taxon>Ciconiiformes</taxon>
        <taxon>Ciconiidae</taxon>
        <taxon>Mycteria</taxon>
    </lineage>
</organism>